<dbReference type="InterPro" id="IPR003347">
    <property type="entry name" value="JmjC_dom"/>
</dbReference>
<dbReference type="EMBL" id="KN847544">
    <property type="protein sequence ID" value="KIW03642.1"/>
    <property type="molecule type" value="Genomic_DNA"/>
</dbReference>
<dbReference type="Proteomes" id="UP000053259">
    <property type="component" value="Unassembled WGS sequence"/>
</dbReference>
<dbReference type="Gene3D" id="2.60.120.10">
    <property type="entry name" value="Jelly Rolls"/>
    <property type="match status" value="1"/>
</dbReference>
<dbReference type="PANTHER" id="PTHR12461:SF99">
    <property type="entry name" value="BIFUNCTIONAL PEPTIDASE AND (3S)-LYSYL HYDROXYLASE JMJD7"/>
    <property type="match status" value="1"/>
</dbReference>
<evidence type="ECO:0000313" key="2">
    <source>
        <dbReference type="EMBL" id="KIW03642.1"/>
    </source>
</evidence>
<proteinExistence type="predicted"/>
<dbReference type="VEuPathDB" id="FungiDB:PV09_05391"/>
<sequence>MTILKGRTKYSQMSTLDSELQQLIASYHELNVESPDELQEEPSPLEFMRYVARNRPFVVRCGAREWPAVKSWNLSYLTNMMGGQSVNVAMTPFGNADSVLHLDDGSTMFVKPYECDLVFEKAASYIAQQELERANGVIYYCQTQNDNLRHEYESLFKDVPKSIPFARIALQRDPDAVNFWLGNSRSVTALHKDPYENIYVQVLGQKHFVLLPPIESACVNEQLHPAATYKCRYPGIAYELGNVELFPTLDNPAAQVPFAAWDPDLPEVNATAFSSLSRPMRVTLEPGDMLYLPALWYHKVSQSCNKEGLCCAVNYWYDMEYSGSFYPLSTFSRRISLLATSGNALAPE</sequence>
<accession>A0A0D1YSN6</accession>
<dbReference type="SMART" id="SM00558">
    <property type="entry name" value="JmjC"/>
    <property type="match status" value="1"/>
</dbReference>
<dbReference type="GeneID" id="27313364"/>
<dbReference type="Pfam" id="PF13621">
    <property type="entry name" value="Cupin_8"/>
    <property type="match status" value="1"/>
</dbReference>
<evidence type="ECO:0000259" key="1">
    <source>
        <dbReference type="PROSITE" id="PS51184"/>
    </source>
</evidence>
<evidence type="ECO:0000313" key="3">
    <source>
        <dbReference type="Proteomes" id="UP000053259"/>
    </source>
</evidence>
<dbReference type="PROSITE" id="PS51184">
    <property type="entry name" value="JMJC"/>
    <property type="match status" value="1"/>
</dbReference>
<dbReference type="STRING" id="253628.A0A0D1YSN6"/>
<dbReference type="InterPro" id="IPR014710">
    <property type="entry name" value="RmlC-like_jellyroll"/>
</dbReference>
<organism evidence="2 3">
    <name type="scientific">Verruconis gallopava</name>
    <dbReference type="NCBI Taxonomy" id="253628"/>
    <lineage>
        <taxon>Eukaryota</taxon>
        <taxon>Fungi</taxon>
        <taxon>Dikarya</taxon>
        <taxon>Ascomycota</taxon>
        <taxon>Pezizomycotina</taxon>
        <taxon>Dothideomycetes</taxon>
        <taxon>Pleosporomycetidae</taxon>
        <taxon>Venturiales</taxon>
        <taxon>Sympoventuriaceae</taxon>
        <taxon>Verruconis</taxon>
    </lineage>
</organism>
<dbReference type="OrthoDB" id="415358at2759"/>
<reference evidence="2 3" key="1">
    <citation type="submission" date="2015-01" db="EMBL/GenBank/DDBJ databases">
        <title>The Genome Sequence of Ochroconis gallopava CBS43764.</title>
        <authorList>
            <consortium name="The Broad Institute Genomics Platform"/>
            <person name="Cuomo C."/>
            <person name="de Hoog S."/>
            <person name="Gorbushina A."/>
            <person name="Stielow B."/>
            <person name="Teixiera M."/>
            <person name="Abouelleil A."/>
            <person name="Chapman S.B."/>
            <person name="Priest M."/>
            <person name="Young S.K."/>
            <person name="Wortman J."/>
            <person name="Nusbaum C."/>
            <person name="Birren B."/>
        </authorList>
    </citation>
    <scope>NUCLEOTIDE SEQUENCE [LARGE SCALE GENOMIC DNA]</scope>
    <source>
        <strain evidence="2 3">CBS 43764</strain>
    </source>
</reference>
<dbReference type="InterPro" id="IPR041667">
    <property type="entry name" value="Cupin_8"/>
</dbReference>
<feature type="domain" description="JmjC" evidence="1">
    <location>
        <begin position="148"/>
        <end position="332"/>
    </location>
</feature>
<name>A0A0D1YSN6_9PEZI</name>
<dbReference type="RefSeq" id="XP_016213511.1">
    <property type="nucleotide sequence ID" value="XM_016358892.1"/>
</dbReference>
<dbReference type="InParanoid" id="A0A0D1YSN6"/>
<keyword evidence="3" id="KW-1185">Reference proteome</keyword>
<gene>
    <name evidence="2" type="ORF">PV09_05391</name>
</gene>
<protein>
    <recommendedName>
        <fullName evidence="1">JmjC domain-containing protein</fullName>
    </recommendedName>
</protein>
<dbReference type="HOGENOM" id="CLU_016785_6_0_1"/>
<dbReference type="PANTHER" id="PTHR12461">
    <property type="entry name" value="HYPOXIA-INDUCIBLE FACTOR 1 ALPHA INHIBITOR-RELATED"/>
    <property type="match status" value="1"/>
</dbReference>
<dbReference type="SUPFAM" id="SSF51197">
    <property type="entry name" value="Clavaminate synthase-like"/>
    <property type="match status" value="1"/>
</dbReference>
<dbReference type="AlphaFoldDB" id="A0A0D1YSN6"/>